<proteinExistence type="predicted"/>
<protein>
    <submittedName>
        <fullName evidence="1">Uncharacterized protein</fullName>
    </submittedName>
</protein>
<comment type="caution">
    <text evidence="1">The sequence shown here is derived from an EMBL/GenBank/DDBJ whole genome shotgun (WGS) entry which is preliminary data.</text>
</comment>
<name>A0AAV0E5Z6_9ASTE</name>
<dbReference type="AlphaFoldDB" id="A0AAV0E5Z6"/>
<accession>A0AAV0E5Z6</accession>
<reference evidence="1" key="1">
    <citation type="submission" date="2022-07" db="EMBL/GenBank/DDBJ databases">
        <authorList>
            <person name="Macas J."/>
            <person name="Novak P."/>
            <person name="Neumann P."/>
        </authorList>
    </citation>
    <scope>NUCLEOTIDE SEQUENCE</scope>
</reference>
<dbReference type="EMBL" id="CAMAPF010000219">
    <property type="protein sequence ID" value="CAH9114187.1"/>
    <property type="molecule type" value="Genomic_DNA"/>
</dbReference>
<dbReference type="Proteomes" id="UP001152523">
    <property type="component" value="Unassembled WGS sequence"/>
</dbReference>
<keyword evidence="2" id="KW-1185">Reference proteome</keyword>
<organism evidence="1 2">
    <name type="scientific">Cuscuta epithymum</name>
    <dbReference type="NCBI Taxonomy" id="186058"/>
    <lineage>
        <taxon>Eukaryota</taxon>
        <taxon>Viridiplantae</taxon>
        <taxon>Streptophyta</taxon>
        <taxon>Embryophyta</taxon>
        <taxon>Tracheophyta</taxon>
        <taxon>Spermatophyta</taxon>
        <taxon>Magnoliopsida</taxon>
        <taxon>eudicotyledons</taxon>
        <taxon>Gunneridae</taxon>
        <taxon>Pentapetalae</taxon>
        <taxon>asterids</taxon>
        <taxon>lamiids</taxon>
        <taxon>Solanales</taxon>
        <taxon>Convolvulaceae</taxon>
        <taxon>Cuscuteae</taxon>
        <taxon>Cuscuta</taxon>
        <taxon>Cuscuta subgen. Cuscuta</taxon>
    </lineage>
</organism>
<sequence>MMGKYCKFWRGSASLADCSPNSSATGSVKCIMTGERSSIFDSVQWVCSTDALNPTPQNAGHYRLRTYRDLVVSASTAVGDIADAHVHAALTYYLNLSPNSIEFHSLTAGEFWKIVPDVWSGSHFSTLAGVISSIDRHYHSETPE</sequence>
<gene>
    <name evidence="1" type="ORF">CEPIT_LOCUS20582</name>
</gene>
<evidence type="ECO:0000313" key="1">
    <source>
        <dbReference type="EMBL" id="CAH9114187.1"/>
    </source>
</evidence>
<evidence type="ECO:0000313" key="2">
    <source>
        <dbReference type="Proteomes" id="UP001152523"/>
    </source>
</evidence>